<organism evidence="5 6">
    <name type="scientific">Aphanomyces stellatus</name>
    <dbReference type="NCBI Taxonomy" id="120398"/>
    <lineage>
        <taxon>Eukaryota</taxon>
        <taxon>Sar</taxon>
        <taxon>Stramenopiles</taxon>
        <taxon>Oomycota</taxon>
        <taxon>Saprolegniomycetes</taxon>
        <taxon>Saprolegniales</taxon>
        <taxon>Verrucalvaceae</taxon>
        <taxon>Aphanomyces</taxon>
    </lineage>
</organism>
<dbReference type="Proteomes" id="UP000332933">
    <property type="component" value="Unassembled WGS sequence"/>
</dbReference>
<sequence length="753" mass="83318">MQPISRLRAAFYSLLVLGSFASVLVVVVYDITGVISVNEALFGFENDQTGTYEYDAYTIPRYITQYIGNPTRTLIEVQAAVATTQRILYIEPNATDETDYFIIAGNCSSLGGYQDTDLLYTDWYMLPMLQRILLMDASFRKTFVFSCRKRLSRNGIVAALHDEIRPRIGQSSSGLNELVELTTFIDKSLRKGESMICTIHPASKILDFHFKGFSHPSLLAPGLCRCLQGLFFDANSIQTMAKRGLIARIPLLWGQQASVAVEAETAACRPSHAAAACDADDADDDDDDDDDEDAEQEARRRESTRFAIHHFGAMVDPDSNQVFPGVLADGMVLLGTRASKSDALRHCTVGLYVDPAAATEHLLRFKGLSFGSVESDPDFLVGFTTGAFRKCLRMVLTETTSVLAMAQLLATRLRQSHCLQDTTPVMDLFPTLPAQLGKDEALLLLIHADGSFQVRIDGKAPTTTAAAPHGHHDLGTAVQSLFYGYHAPDVSSRAQLMQRLPILLDHAKADLVHTYHDEIVMLKENYKRLTPANRIKVGYMMLYRRRAMLPKWSRRWCRLDGVVLSIFGHKNKTRPKEVVVLSRCTIKDLSSHDEMLVELRKLDHITLVVGITPPDDVHGGEMIVLRAENVAEGTEWVEALTEASQLPVKQFTPNGGMSSSSADDIQTDVDPMRRAATDTFDDEDDDDEDIVDEVAVEVAKPAVYMSGGGDDAVTAETDREVVGSLVQWLCDDIRNQLIVLLFSALVWSVGDVL</sequence>
<feature type="region of interest" description="Disordered" evidence="1">
    <location>
        <begin position="277"/>
        <end position="301"/>
    </location>
</feature>
<evidence type="ECO:0000313" key="4">
    <source>
        <dbReference type="EMBL" id="KAF0713405.1"/>
    </source>
</evidence>
<dbReference type="InterPro" id="IPR016088">
    <property type="entry name" value="Chalcone_isomerase_3-sand"/>
</dbReference>
<keyword evidence="2" id="KW-0812">Transmembrane</keyword>
<feature type="transmembrane region" description="Helical" evidence="2">
    <location>
        <begin position="9"/>
        <end position="29"/>
    </location>
</feature>
<reference evidence="5 6" key="1">
    <citation type="submission" date="2019-03" db="EMBL/GenBank/DDBJ databases">
        <authorList>
            <person name="Gaulin E."/>
            <person name="Dumas B."/>
        </authorList>
    </citation>
    <scope>NUCLEOTIDE SEQUENCE [LARGE SCALE GENOMIC DNA]</scope>
    <source>
        <strain evidence="5">CBS 568.67</strain>
    </source>
</reference>
<evidence type="ECO:0000313" key="5">
    <source>
        <dbReference type="EMBL" id="VFT81456.1"/>
    </source>
</evidence>
<name>A0A485KCX8_9STRA</name>
<dbReference type="InterPro" id="IPR016089">
    <property type="entry name" value="Chalcone_isomerase_bundle_sf"/>
</dbReference>
<dbReference type="InterPro" id="IPR001849">
    <property type="entry name" value="PH_domain"/>
</dbReference>
<keyword evidence="2" id="KW-0472">Membrane</keyword>
<feature type="compositionally biased region" description="Acidic residues" evidence="1">
    <location>
        <begin position="278"/>
        <end position="295"/>
    </location>
</feature>
<evidence type="ECO:0000313" key="6">
    <source>
        <dbReference type="Proteomes" id="UP000332933"/>
    </source>
</evidence>
<reference evidence="4" key="2">
    <citation type="submission" date="2019-06" db="EMBL/GenBank/DDBJ databases">
        <title>Genomics analysis of Aphanomyces spp. identifies a new class of oomycete effector associated with host adaptation.</title>
        <authorList>
            <person name="Gaulin E."/>
        </authorList>
    </citation>
    <scope>NUCLEOTIDE SEQUENCE</scope>
    <source>
        <strain evidence="4">CBS 578.67</strain>
    </source>
</reference>
<evidence type="ECO:0000256" key="2">
    <source>
        <dbReference type="SAM" id="Phobius"/>
    </source>
</evidence>
<dbReference type="AlphaFoldDB" id="A0A485KCX8"/>
<gene>
    <name evidence="5" type="primary">Aste57867_4342</name>
    <name evidence="4" type="ORF">As57867_004330</name>
    <name evidence="5" type="ORF">ASTE57867_4342</name>
</gene>
<evidence type="ECO:0000256" key="1">
    <source>
        <dbReference type="SAM" id="MobiDB-lite"/>
    </source>
</evidence>
<dbReference type="SMART" id="SM00233">
    <property type="entry name" value="PH"/>
    <property type="match status" value="1"/>
</dbReference>
<dbReference type="SUPFAM" id="SSF50729">
    <property type="entry name" value="PH domain-like"/>
    <property type="match status" value="1"/>
</dbReference>
<proteinExistence type="predicted"/>
<evidence type="ECO:0000259" key="3">
    <source>
        <dbReference type="PROSITE" id="PS50003"/>
    </source>
</evidence>
<dbReference type="Pfam" id="PF00169">
    <property type="entry name" value="PH"/>
    <property type="match status" value="1"/>
</dbReference>
<keyword evidence="2" id="KW-1133">Transmembrane helix</keyword>
<protein>
    <submittedName>
        <fullName evidence="5">Aste57867_4342 protein</fullName>
    </submittedName>
</protein>
<dbReference type="GO" id="GO:0016872">
    <property type="term" value="F:intramolecular lyase activity"/>
    <property type="evidence" value="ECO:0007669"/>
    <property type="project" value="InterPro"/>
</dbReference>
<feature type="domain" description="PH" evidence="3">
    <location>
        <begin position="533"/>
        <end position="645"/>
    </location>
</feature>
<dbReference type="EMBL" id="CAADRA010001054">
    <property type="protein sequence ID" value="VFT81456.1"/>
    <property type="molecule type" value="Genomic_DNA"/>
</dbReference>
<dbReference type="Gene3D" id="3.50.70.10">
    <property type="match status" value="1"/>
</dbReference>
<dbReference type="EMBL" id="VJMH01001054">
    <property type="protein sequence ID" value="KAF0713405.1"/>
    <property type="molecule type" value="Genomic_DNA"/>
</dbReference>
<dbReference type="OrthoDB" id="185175at2759"/>
<dbReference type="PROSITE" id="PS50003">
    <property type="entry name" value="PH_DOMAIN"/>
    <property type="match status" value="1"/>
</dbReference>
<dbReference type="SUPFAM" id="SSF54626">
    <property type="entry name" value="Chalcone isomerase"/>
    <property type="match status" value="1"/>
</dbReference>
<accession>A0A485KCX8</accession>
<dbReference type="InterPro" id="IPR011993">
    <property type="entry name" value="PH-like_dom_sf"/>
</dbReference>
<dbReference type="InterPro" id="IPR036298">
    <property type="entry name" value="Chalcone_isomerase_sf"/>
</dbReference>
<dbReference type="Gene3D" id="2.30.29.30">
    <property type="entry name" value="Pleckstrin-homology domain (PH domain)/Phosphotyrosine-binding domain (PTB)"/>
    <property type="match status" value="1"/>
</dbReference>
<dbReference type="Gene3D" id="1.10.890.20">
    <property type="match status" value="1"/>
</dbReference>
<keyword evidence="6" id="KW-1185">Reference proteome</keyword>